<keyword evidence="10 13" id="KW-1133">Transmembrane helix</keyword>
<keyword evidence="5" id="KW-0645">Protease</keyword>
<dbReference type="GO" id="GO:0008658">
    <property type="term" value="F:penicillin binding"/>
    <property type="evidence" value="ECO:0007669"/>
    <property type="project" value="InterPro"/>
</dbReference>
<protein>
    <recommendedName>
        <fullName evidence="17">Penicillin-binding protein 2</fullName>
    </recommendedName>
</protein>
<dbReference type="GO" id="GO:0009002">
    <property type="term" value="F:serine-type D-Ala-D-Ala carboxypeptidase activity"/>
    <property type="evidence" value="ECO:0007669"/>
    <property type="project" value="InterPro"/>
</dbReference>
<reference evidence="16" key="1">
    <citation type="journal article" date="2015" name="Nature">
        <title>Complex archaea that bridge the gap between prokaryotes and eukaryotes.</title>
        <authorList>
            <person name="Spang A."/>
            <person name="Saw J.H."/>
            <person name="Jorgensen S.L."/>
            <person name="Zaremba-Niedzwiedzka K."/>
            <person name="Martijn J."/>
            <person name="Lind A.E."/>
            <person name="van Eijk R."/>
            <person name="Schleper C."/>
            <person name="Guy L."/>
            <person name="Ettema T.J."/>
        </authorList>
    </citation>
    <scope>NUCLEOTIDE SEQUENCE</scope>
</reference>
<dbReference type="InterPro" id="IPR017790">
    <property type="entry name" value="Penicillin-binding_protein_2"/>
</dbReference>
<dbReference type="EMBL" id="LAZR01000972">
    <property type="protein sequence ID" value="KKN53432.1"/>
    <property type="molecule type" value="Genomic_DNA"/>
</dbReference>
<dbReference type="Gene3D" id="3.90.1310.10">
    <property type="entry name" value="Penicillin-binding protein 2a (Domain 2)"/>
    <property type="match status" value="1"/>
</dbReference>
<dbReference type="GO" id="GO:0008360">
    <property type="term" value="P:regulation of cell shape"/>
    <property type="evidence" value="ECO:0007669"/>
    <property type="project" value="UniProtKB-KW"/>
</dbReference>
<dbReference type="SUPFAM" id="SSF56519">
    <property type="entry name" value="Penicillin binding protein dimerisation domain"/>
    <property type="match status" value="1"/>
</dbReference>
<evidence type="ECO:0000256" key="12">
    <source>
        <dbReference type="ARBA" id="ARBA00023316"/>
    </source>
</evidence>
<comment type="caution">
    <text evidence="16">The sequence shown here is derived from an EMBL/GenBank/DDBJ whole genome shotgun (WGS) entry which is preliminary data.</text>
</comment>
<evidence type="ECO:0000256" key="11">
    <source>
        <dbReference type="ARBA" id="ARBA00023136"/>
    </source>
</evidence>
<evidence type="ECO:0000256" key="8">
    <source>
        <dbReference type="ARBA" id="ARBA00022960"/>
    </source>
</evidence>
<evidence type="ECO:0000256" key="10">
    <source>
        <dbReference type="ARBA" id="ARBA00022989"/>
    </source>
</evidence>
<dbReference type="Pfam" id="PF03717">
    <property type="entry name" value="PBP_dimer"/>
    <property type="match status" value="1"/>
</dbReference>
<dbReference type="GO" id="GO:0071555">
    <property type="term" value="P:cell wall organization"/>
    <property type="evidence" value="ECO:0007669"/>
    <property type="project" value="UniProtKB-KW"/>
</dbReference>
<evidence type="ECO:0000259" key="15">
    <source>
        <dbReference type="Pfam" id="PF03717"/>
    </source>
</evidence>
<dbReference type="InterPro" id="IPR001460">
    <property type="entry name" value="PCN-bd_Tpept"/>
</dbReference>
<keyword evidence="12" id="KW-0961">Cell wall biogenesis/degradation</keyword>
<keyword evidence="9" id="KW-0573">Peptidoglycan synthesis</keyword>
<evidence type="ECO:0000313" key="16">
    <source>
        <dbReference type="EMBL" id="KKN53432.1"/>
    </source>
</evidence>
<evidence type="ECO:0000259" key="14">
    <source>
        <dbReference type="Pfam" id="PF00905"/>
    </source>
</evidence>
<dbReference type="PANTHER" id="PTHR30627:SF2">
    <property type="entry name" value="PEPTIDOGLYCAN D,D-TRANSPEPTIDASE MRDA"/>
    <property type="match status" value="1"/>
</dbReference>
<keyword evidence="3" id="KW-1003">Cell membrane</keyword>
<dbReference type="FunFam" id="3.40.710.10:FF:000024">
    <property type="entry name" value="Penicillin-binding protein 2"/>
    <property type="match status" value="1"/>
</dbReference>
<dbReference type="GO" id="GO:0009252">
    <property type="term" value="P:peptidoglycan biosynthetic process"/>
    <property type="evidence" value="ECO:0007669"/>
    <property type="project" value="UniProtKB-KW"/>
</dbReference>
<sequence length="621" mass="69757">MASRFTLKDHFSESRLVNGRLIFAALFSFVIFAIVIVRLVYLQVFEYEHFDSLSDRNRVDIESLPPQRGLIFDRNGVVLAENIPTFSLEMVPEKVVDIDEAIAELSQLVALSDDDIDAFHQRLERHRRFQNVIIRQRLTQAEVARFAANRYRFPGIDVEGRLIRHYPQGDLFAHAVGYVGRINERDLQIIDSKAYKGTMQIGKTGIEKEYEDQLHGQVGYRQVETNVQGRIVREIMAEPPHSGDDLFLNLDTNLQRVASEQLADFNGSVVVIDPKDGAVLALVSKPDFNPNLFVSGISSKEYAELRDSPERPLFDRALRGRYPPGSTLKPFVALAGLELGVVTEQTKTYCPGWYTLPGKDHRYRCWKSWGHGNVNMIDAVSQSCDVYFYDLAHTLGIDRLHDFLDLFGFGRQTGIDLPNETQGLSPSTEWKRASRNQAWYPGETLISGIGQGFNQTTPVQLAHATATLAMRGMVITPQVVRATRKAADDEMILRQRNVVTNLPMQNSQHWENVVQAMVEVIHGERGTARSVGKDMPFHVAGKTGTAQVFGIAQDEKYDAKTLERKLHDHALFIAFAPAEKPEFAVAVVVENGGSGSKVAAPIARRMIQQYFGLKADEQSDK</sequence>
<evidence type="ECO:0000256" key="13">
    <source>
        <dbReference type="SAM" id="Phobius"/>
    </source>
</evidence>
<evidence type="ECO:0000256" key="1">
    <source>
        <dbReference type="ARBA" id="ARBA00004167"/>
    </source>
</evidence>
<evidence type="ECO:0000256" key="6">
    <source>
        <dbReference type="ARBA" id="ARBA00022692"/>
    </source>
</evidence>
<keyword evidence="6 13" id="KW-0812">Transmembrane</keyword>
<dbReference type="GO" id="GO:0005886">
    <property type="term" value="C:plasma membrane"/>
    <property type="evidence" value="ECO:0007669"/>
    <property type="project" value="UniProtKB-SubCell"/>
</dbReference>
<evidence type="ECO:0008006" key="17">
    <source>
        <dbReference type="Google" id="ProtNLM"/>
    </source>
</evidence>
<dbReference type="SUPFAM" id="SSF56601">
    <property type="entry name" value="beta-lactamase/transpeptidase-like"/>
    <property type="match status" value="1"/>
</dbReference>
<evidence type="ECO:0000256" key="4">
    <source>
        <dbReference type="ARBA" id="ARBA00022519"/>
    </source>
</evidence>
<dbReference type="InterPro" id="IPR012338">
    <property type="entry name" value="Beta-lactam/transpept-like"/>
</dbReference>
<dbReference type="Pfam" id="PF00905">
    <property type="entry name" value="Transpeptidase"/>
    <property type="match status" value="1"/>
</dbReference>
<proteinExistence type="inferred from homology"/>
<dbReference type="InterPro" id="IPR036138">
    <property type="entry name" value="PBP_dimer_sf"/>
</dbReference>
<feature type="domain" description="Penicillin-binding protein transpeptidase" evidence="14">
    <location>
        <begin position="267"/>
        <end position="607"/>
    </location>
</feature>
<feature type="domain" description="Penicillin-binding protein dimerisation" evidence="15">
    <location>
        <begin position="64"/>
        <end position="235"/>
    </location>
</feature>
<dbReference type="GO" id="GO:0071972">
    <property type="term" value="F:peptidoglycan L,D-transpeptidase activity"/>
    <property type="evidence" value="ECO:0007669"/>
    <property type="project" value="TreeGrafter"/>
</dbReference>
<accession>A0A0F9RU64</accession>
<name>A0A0F9RU64_9ZZZZ</name>
<dbReference type="GO" id="GO:0006508">
    <property type="term" value="P:proteolysis"/>
    <property type="evidence" value="ECO:0007669"/>
    <property type="project" value="UniProtKB-KW"/>
</dbReference>
<comment type="subcellular location">
    <subcellularLocation>
        <location evidence="2">Cell membrane</location>
    </subcellularLocation>
    <subcellularLocation>
        <location evidence="1">Membrane</location>
        <topology evidence="1">Single-pass membrane protein</topology>
    </subcellularLocation>
</comment>
<dbReference type="Gene3D" id="3.30.1390.30">
    <property type="entry name" value="Penicillin-binding protein 2a, domain 3"/>
    <property type="match status" value="1"/>
</dbReference>
<keyword evidence="4" id="KW-0997">Cell inner membrane</keyword>
<organism evidence="16">
    <name type="scientific">marine sediment metagenome</name>
    <dbReference type="NCBI Taxonomy" id="412755"/>
    <lineage>
        <taxon>unclassified sequences</taxon>
        <taxon>metagenomes</taxon>
        <taxon>ecological metagenomes</taxon>
    </lineage>
</organism>
<evidence type="ECO:0000256" key="2">
    <source>
        <dbReference type="ARBA" id="ARBA00004236"/>
    </source>
</evidence>
<dbReference type="Gene3D" id="3.40.710.10">
    <property type="entry name" value="DD-peptidase/beta-lactamase superfamily"/>
    <property type="match status" value="1"/>
</dbReference>
<evidence type="ECO:0000256" key="7">
    <source>
        <dbReference type="ARBA" id="ARBA00022801"/>
    </source>
</evidence>
<keyword evidence="8" id="KW-0133">Cell shape</keyword>
<dbReference type="InterPro" id="IPR050515">
    <property type="entry name" value="Beta-lactam/transpept"/>
</dbReference>
<evidence type="ECO:0000256" key="3">
    <source>
        <dbReference type="ARBA" id="ARBA00022475"/>
    </source>
</evidence>
<dbReference type="InterPro" id="IPR005311">
    <property type="entry name" value="PBP_dimer"/>
</dbReference>
<evidence type="ECO:0000256" key="5">
    <source>
        <dbReference type="ARBA" id="ARBA00022670"/>
    </source>
</evidence>
<keyword evidence="7" id="KW-0378">Hydrolase</keyword>
<gene>
    <name evidence="16" type="ORF">LCGC14_0602560</name>
</gene>
<dbReference type="NCBIfam" id="TIGR03423">
    <property type="entry name" value="pbp2_mrdA"/>
    <property type="match status" value="1"/>
</dbReference>
<keyword evidence="11 13" id="KW-0472">Membrane</keyword>
<dbReference type="HAMAP" id="MF_02081">
    <property type="entry name" value="MrdA_transpept"/>
    <property type="match status" value="1"/>
</dbReference>
<dbReference type="PANTHER" id="PTHR30627">
    <property type="entry name" value="PEPTIDOGLYCAN D,D-TRANSPEPTIDASE"/>
    <property type="match status" value="1"/>
</dbReference>
<feature type="transmembrane region" description="Helical" evidence="13">
    <location>
        <begin position="21"/>
        <end position="41"/>
    </location>
</feature>
<evidence type="ECO:0000256" key="9">
    <source>
        <dbReference type="ARBA" id="ARBA00022984"/>
    </source>
</evidence>
<dbReference type="AlphaFoldDB" id="A0A0F9RU64"/>